<evidence type="ECO:0000256" key="1">
    <source>
        <dbReference type="ARBA" id="ARBA00004906"/>
    </source>
</evidence>
<dbReference type="InParanoid" id="A0A1E1LM97"/>
<organism evidence="5 6">
    <name type="scientific">Rhynchosporium graminicola</name>
    <dbReference type="NCBI Taxonomy" id="2792576"/>
    <lineage>
        <taxon>Eukaryota</taxon>
        <taxon>Fungi</taxon>
        <taxon>Dikarya</taxon>
        <taxon>Ascomycota</taxon>
        <taxon>Pezizomycotina</taxon>
        <taxon>Leotiomycetes</taxon>
        <taxon>Helotiales</taxon>
        <taxon>Ploettnerulaceae</taxon>
        <taxon>Rhynchosporium</taxon>
    </lineage>
</organism>
<dbReference type="InterPro" id="IPR036047">
    <property type="entry name" value="F-box-like_dom_sf"/>
</dbReference>
<feature type="compositionally biased region" description="Low complexity" evidence="3">
    <location>
        <begin position="1"/>
        <end position="17"/>
    </location>
</feature>
<keyword evidence="6" id="KW-1185">Reference proteome</keyword>
<feature type="domain" description="F-box" evidence="4">
    <location>
        <begin position="91"/>
        <end position="137"/>
    </location>
</feature>
<dbReference type="Pfam" id="PF12014">
    <property type="entry name" value="Cyclin_D1_bind"/>
    <property type="match status" value="1"/>
</dbReference>
<evidence type="ECO:0000256" key="3">
    <source>
        <dbReference type="SAM" id="MobiDB-lite"/>
    </source>
</evidence>
<proteinExistence type="predicted"/>
<dbReference type="InterPro" id="IPR001810">
    <property type="entry name" value="F-box_dom"/>
</dbReference>
<dbReference type="AlphaFoldDB" id="A0A1E1LM97"/>
<dbReference type="EMBL" id="FJUW01000062">
    <property type="protein sequence ID" value="CZT11623.1"/>
    <property type="molecule type" value="Genomic_DNA"/>
</dbReference>
<dbReference type="PANTHER" id="PTHR10706:SF130">
    <property type="entry name" value="F-BOX ONLY PROTEIN 31"/>
    <property type="match status" value="1"/>
</dbReference>
<dbReference type="SMART" id="SM00256">
    <property type="entry name" value="FBOX"/>
    <property type="match status" value="1"/>
</dbReference>
<dbReference type="Pfam" id="PF12937">
    <property type="entry name" value="F-box-like"/>
    <property type="match status" value="1"/>
</dbReference>
<dbReference type="PROSITE" id="PS50181">
    <property type="entry name" value="FBOX"/>
    <property type="match status" value="1"/>
</dbReference>
<accession>A0A1E1LM97</accession>
<dbReference type="Proteomes" id="UP000178129">
    <property type="component" value="Unassembled WGS sequence"/>
</dbReference>
<feature type="region of interest" description="Disordered" evidence="3">
    <location>
        <begin position="48"/>
        <end position="80"/>
    </location>
</feature>
<evidence type="ECO:0000259" key="4">
    <source>
        <dbReference type="PROSITE" id="PS50181"/>
    </source>
</evidence>
<dbReference type="UniPathway" id="UPA00143"/>
<name>A0A1E1LM97_9HELO</name>
<dbReference type="GO" id="GO:0016567">
    <property type="term" value="P:protein ubiquitination"/>
    <property type="evidence" value="ECO:0007669"/>
    <property type="project" value="UniProtKB-UniPathway"/>
</dbReference>
<evidence type="ECO:0000313" key="6">
    <source>
        <dbReference type="Proteomes" id="UP000178129"/>
    </source>
</evidence>
<dbReference type="Gene3D" id="1.20.1280.50">
    <property type="match status" value="1"/>
</dbReference>
<dbReference type="InterPro" id="IPR045048">
    <property type="entry name" value="FBXO31/39"/>
</dbReference>
<comment type="pathway">
    <text evidence="1">Protein modification; protein ubiquitination.</text>
</comment>
<protein>
    <recommendedName>
        <fullName evidence="4">F-box domain-containing protein</fullName>
    </recommendedName>
</protein>
<evidence type="ECO:0000256" key="2">
    <source>
        <dbReference type="ARBA" id="ARBA00022786"/>
    </source>
</evidence>
<keyword evidence="2" id="KW-0833">Ubl conjugation pathway</keyword>
<sequence>MASSTPTPTPTPQTSYPMENSYNYQHGGINPGVEENFDLVQSIPAGRTLQDQGLRERNQLTSLSGDETVPGTRKCEAPQTDTSVSLPSKAFCFILDLPSELIDYIFSCLGPLDLVAVSATCHRLSDHAKHDVSWQRHVQENVPGNRITSPYPCRSFRELYIAHDPHWFLTKYKIWFNDYFLTGKLIIARYDQSKGVIQGYRLVAQREAPTFEPWEVDDNVLIHSFEPTCRLDLGQPILQLDALSLESLMSLSSSRTDPAHRFSAEIPMRIEERSHRGLFSNFSLARPVEEPAGRKIWPPQTIPARHRVQSITGSSEAFLGQGQKPQKRSQVSNQTFRIRRWMQMMAGTNIPGYHLGEELHTYATLDPKLYTPTEEKPYRGIWVGDYSGHGCEFLLMHQPDNEEPFDEATVVQREDETPEEWECRKKAARINRGSLEAIKLTGDPNIPRGEDTFIADDISDTNCVRIATEDKFKGARIVNSRGHIAARGFRNDKYIESQLIMISYNKLAQYWVGFGHISFYQRVDIDSFLSATAE</sequence>
<dbReference type="SUPFAM" id="SSF81383">
    <property type="entry name" value="F-box domain"/>
    <property type="match status" value="1"/>
</dbReference>
<gene>
    <name evidence="5" type="ORF">RCO7_03769</name>
</gene>
<dbReference type="PANTHER" id="PTHR10706">
    <property type="entry name" value="F-BOX FAMILY PROTEIN"/>
    <property type="match status" value="1"/>
</dbReference>
<reference evidence="6" key="1">
    <citation type="submission" date="2016-03" db="EMBL/GenBank/DDBJ databases">
        <authorList>
            <person name="Ploux O."/>
        </authorList>
    </citation>
    <scope>NUCLEOTIDE SEQUENCE [LARGE SCALE GENOMIC DNA]</scope>
    <source>
        <strain evidence="6">UK7</strain>
    </source>
</reference>
<comment type="caution">
    <text evidence="5">The sequence shown here is derived from an EMBL/GenBank/DDBJ whole genome shotgun (WGS) entry which is preliminary data.</text>
</comment>
<dbReference type="STRING" id="914237.A0A1E1LM97"/>
<evidence type="ECO:0000313" key="5">
    <source>
        <dbReference type="EMBL" id="CZT11623.1"/>
    </source>
</evidence>
<feature type="region of interest" description="Disordered" evidence="3">
    <location>
        <begin position="1"/>
        <end position="27"/>
    </location>
</feature>